<keyword evidence="1" id="KW-0802">TPR repeat</keyword>
<reference evidence="3 4" key="1">
    <citation type="submission" date="2015-11" db="EMBL/GenBank/DDBJ databases">
        <title>Genomic analysis of 38 Legionella species identifies large and diverse effector repertoires.</title>
        <authorList>
            <person name="Burstein D."/>
            <person name="Amaro F."/>
            <person name="Zusman T."/>
            <person name="Lifshitz Z."/>
            <person name="Cohen O."/>
            <person name="Gilbert J.A."/>
            <person name="Pupko T."/>
            <person name="Shuman H.A."/>
            <person name="Segal G."/>
        </authorList>
    </citation>
    <scope>NUCLEOTIDE SEQUENCE [LARGE SCALE GENOMIC DNA]</scope>
    <source>
        <strain evidence="3 4">Oak Ridge-10</strain>
    </source>
</reference>
<dbReference type="InterPro" id="IPR019734">
    <property type="entry name" value="TPR_rpt"/>
</dbReference>
<name>A0A0W0X350_9GAMM</name>
<accession>A0A0W0X350</accession>
<evidence type="ECO:0000256" key="1">
    <source>
        <dbReference type="PROSITE-ProRule" id="PRU00339"/>
    </source>
</evidence>
<dbReference type="AlphaFoldDB" id="A0A0W0X350"/>
<feature type="compositionally biased region" description="Basic and acidic residues" evidence="2">
    <location>
        <begin position="126"/>
        <end position="251"/>
    </location>
</feature>
<feature type="repeat" description="TPR" evidence="1">
    <location>
        <begin position="78"/>
        <end position="111"/>
    </location>
</feature>
<gene>
    <name evidence="3" type="ORF">Loak_1124</name>
</gene>
<dbReference type="Pfam" id="PF00515">
    <property type="entry name" value="TPR_1"/>
    <property type="match status" value="1"/>
</dbReference>
<feature type="region of interest" description="Disordered" evidence="2">
    <location>
        <begin position="126"/>
        <end position="283"/>
    </location>
</feature>
<dbReference type="Gene3D" id="1.25.40.10">
    <property type="entry name" value="Tetratricopeptide repeat domain"/>
    <property type="match status" value="1"/>
</dbReference>
<evidence type="ECO:0000256" key="2">
    <source>
        <dbReference type="SAM" id="MobiDB-lite"/>
    </source>
</evidence>
<dbReference type="SMART" id="SM00028">
    <property type="entry name" value="TPR"/>
    <property type="match status" value="1"/>
</dbReference>
<protein>
    <submittedName>
        <fullName evidence="3">TPR repeat containing protein</fullName>
    </submittedName>
</protein>
<comment type="caution">
    <text evidence="3">The sequence shown here is derived from an EMBL/GenBank/DDBJ whole genome shotgun (WGS) entry which is preliminary data.</text>
</comment>
<dbReference type="EMBL" id="LNYP01000023">
    <property type="protein sequence ID" value="KTD39003.1"/>
    <property type="molecule type" value="Genomic_DNA"/>
</dbReference>
<feature type="compositionally biased region" description="Low complexity" evidence="2">
    <location>
        <begin position="252"/>
        <end position="270"/>
    </location>
</feature>
<evidence type="ECO:0000313" key="3">
    <source>
        <dbReference type="EMBL" id="KTD39003.1"/>
    </source>
</evidence>
<dbReference type="InterPro" id="IPR011990">
    <property type="entry name" value="TPR-like_helical_dom_sf"/>
</dbReference>
<organism evidence="3 4">
    <name type="scientific">Legionella oakridgensis</name>
    <dbReference type="NCBI Taxonomy" id="29423"/>
    <lineage>
        <taxon>Bacteria</taxon>
        <taxon>Pseudomonadati</taxon>
        <taxon>Pseudomonadota</taxon>
        <taxon>Gammaproteobacteria</taxon>
        <taxon>Legionellales</taxon>
        <taxon>Legionellaceae</taxon>
        <taxon>Legionella</taxon>
    </lineage>
</organism>
<dbReference type="PROSITE" id="PS50293">
    <property type="entry name" value="TPR_REGION"/>
    <property type="match status" value="1"/>
</dbReference>
<dbReference type="PROSITE" id="PS50005">
    <property type="entry name" value="TPR"/>
    <property type="match status" value="1"/>
</dbReference>
<dbReference type="RefSeq" id="WP_058388857.1">
    <property type="nucleotide sequence ID" value="NZ_LNYP01000023.1"/>
</dbReference>
<evidence type="ECO:0000313" key="4">
    <source>
        <dbReference type="Proteomes" id="UP000054858"/>
    </source>
</evidence>
<proteinExistence type="predicted"/>
<dbReference type="Proteomes" id="UP000054858">
    <property type="component" value="Unassembled WGS sequence"/>
</dbReference>
<dbReference type="SUPFAM" id="SSF48452">
    <property type="entry name" value="TPR-like"/>
    <property type="match status" value="1"/>
</dbReference>
<dbReference type="PATRIC" id="fig|29423.5.peg.1177"/>
<sequence>MKRIGVLISLYSLVSSIYAFGWNDIWLTKDQQAQTMMNQGQFTSAKDTFERHDWQAAAAYRAGDYERAAHLYQSLNSEEGFYNQGNALAHMGQYEQAIKAYDRVLTINPNHQDALYNRKLLQDLLKKDKQQQDHSNQDKQNQDKQNQDKQNQDKQNQDKQNQDKQNQDKQNQDKQNQDKQNQDKQNQDKQNQDKQNQDKQNQDKQNQDKQNQDKQNQDKQNQDKQNQDKQNQDKQNQDKQNQDKQNQDKQEPQNNQLNAQNKQEQQQAKEQWLRLIPDDPGGLMREKFLRDHLRRQHGWQE</sequence>